<dbReference type="AlphaFoldDB" id="A0A2Z7A7L8"/>
<dbReference type="SMART" id="SM00525">
    <property type="entry name" value="FES"/>
    <property type="match status" value="1"/>
</dbReference>
<evidence type="ECO:0000256" key="1">
    <source>
        <dbReference type="ARBA" id="ARBA00001966"/>
    </source>
</evidence>
<dbReference type="InterPro" id="IPR044811">
    <property type="entry name" value="DME/ROS1"/>
</dbReference>
<dbReference type="CDD" id="cd00056">
    <property type="entry name" value="ENDO3c"/>
    <property type="match status" value="1"/>
</dbReference>
<feature type="domain" description="HhH-GPD" evidence="11">
    <location>
        <begin position="553"/>
        <end position="759"/>
    </location>
</feature>
<reference evidence="12 13" key="1">
    <citation type="journal article" date="2015" name="Proc. Natl. Acad. Sci. U.S.A.">
        <title>The resurrection genome of Boea hygrometrica: A blueprint for survival of dehydration.</title>
        <authorList>
            <person name="Xiao L."/>
            <person name="Yang G."/>
            <person name="Zhang L."/>
            <person name="Yang X."/>
            <person name="Zhao S."/>
            <person name="Ji Z."/>
            <person name="Zhou Q."/>
            <person name="Hu M."/>
            <person name="Wang Y."/>
            <person name="Chen M."/>
            <person name="Xu Y."/>
            <person name="Jin H."/>
            <person name="Xiao X."/>
            <person name="Hu G."/>
            <person name="Bao F."/>
            <person name="Hu Y."/>
            <person name="Wan P."/>
            <person name="Li L."/>
            <person name="Deng X."/>
            <person name="Kuang T."/>
            <person name="Xiang C."/>
            <person name="Zhu J.K."/>
            <person name="Oliver M.J."/>
            <person name="He Y."/>
        </authorList>
    </citation>
    <scope>NUCLEOTIDE SEQUENCE [LARGE SCALE GENOMIC DNA]</scope>
    <source>
        <strain evidence="13">cv. XS01</strain>
    </source>
</reference>
<dbReference type="OrthoDB" id="5607at2759"/>
<evidence type="ECO:0000256" key="6">
    <source>
        <dbReference type="ARBA" id="ARBA00023004"/>
    </source>
</evidence>
<dbReference type="GO" id="GO:0003906">
    <property type="term" value="F:DNA-(apurinic or apyrimidinic site) endonuclease activity"/>
    <property type="evidence" value="ECO:0007669"/>
    <property type="project" value="UniProtKB-ARBA"/>
</dbReference>
<organism evidence="12 13">
    <name type="scientific">Dorcoceras hygrometricum</name>
    <dbReference type="NCBI Taxonomy" id="472368"/>
    <lineage>
        <taxon>Eukaryota</taxon>
        <taxon>Viridiplantae</taxon>
        <taxon>Streptophyta</taxon>
        <taxon>Embryophyta</taxon>
        <taxon>Tracheophyta</taxon>
        <taxon>Spermatophyta</taxon>
        <taxon>Magnoliopsida</taxon>
        <taxon>eudicotyledons</taxon>
        <taxon>Gunneridae</taxon>
        <taxon>Pentapetalae</taxon>
        <taxon>asterids</taxon>
        <taxon>lamiids</taxon>
        <taxon>Lamiales</taxon>
        <taxon>Gesneriaceae</taxon>
        <taxon>Didymocarpoideae</taxon>
        <taxon>Trichosporeae</taxon>
        <taxon>Loxocarpinae</taxon>
        <taxon>Dorcoceras</taxon>
    </lineage>
</organism>
<dbReference type="Pfam" id="PF15629">
    <property type="entry name" value="Perm-CXXC"/>
    <property type="match status" value="1"/>
</dbReference>
<feature type="region of interest" description="Disordered" evidence="10">
    <location>
        <begin position="358"/>
        <end position="387"/>
    </location>
</feature>
<evidence type="ECO:0000259" key="11">
    <source>
        <dbReference type="SMART" id="SM00478"/>
    </source>
</evidence>
<evidence type="ECO:0000256" key="8">
    <source>
        <dbReference type="ARBA" id="ARBA00023125"/>
    </source>
</evidence>
<dbReference type="InterPro" id="IPR003651">
    <property type="entry name" value="Endonuclease3_FeS-loop_motif"/>
</dbReference>
<dbReference type="GO" id="GO:0141166">
    <property type="term" value="P:chromosomal 5-methylcytosine DNA demethylation pathway"/>
    <property type="evidence" value="ECO:0007669"/>
    <property type="project" value="InterPro"/>
</dbReference>
<dbReference type="Proteomes" id="UP000250235">
    <property type="component" value="Unassembled WGS sequence"/>
</dbReference>
<dbReference type="SUPFAM" id="SSF48150">
    <property type="entry name" value="DNA-glycosylase"/>
    <property type="match status" value="1"/>
</dbReference>
<comment type="similarity">
    <text evidence="3">Belongs to the DNA glycosylase family. DEMETER subfamily.</text>
</comment>
<dbReference type="PANTHER" id="PTHR46213:SF13">
    <property type="entry name" value="DEMETER-LIKE PROTEIN 2-RELATED"/>
    <property type="match status" value="1"/>
</dbReference>
<keyword evidence="8" id="KW-0238">DNA-binding</keyword>
<sequence>MAGRTEDTTPHLINIHNGSWIPSTPAKLHLPTQQLICDNWQENHFCQENRLITERLTQANQVNQPNCSQTGRLLGDYLQEMQCQLVPACSKSGGTNFNVGGGFEALQADEAANSHVHGDNSCSFTTWQAGEDTISRPCMDDNSGFFNFCQSHNAVNSHFYEEDICKYGGISVKDAGKWITPIGNLLAPANVVDTIVADNAVSRNDFMAIRSLSAPRLNPQIEDKYSKMRAGSVGDLDSLLGDKFMDESNHMPDTLKGGTSSPSWILFDLNSSPIMIKDTAFINSKSGQFEPITPEKTNKVECIHESVALDSNIDEVPVEKDSQENKVYRDEVRHLRKRKNSKLDVDWFCTTTSTELPENDKPDKVGKKEANFTKTPQQRPRRRKHRPKVVIEGQAKRPLFTITWKRMSQIDSVIEKLKQLNLNAASLTSAEKEKALVVHNVQHEENYALVPYQSGGAVVPFDNLFDQAKRRQHRPKVDLDDETSRVWKLLLEDINSNGIDGNDEENRKWWEEERRVFNGRADSFIARMHLIQGDRRFSPWKGSVVDSVIGVFLTQNVSDHLSSSAFMSLAAHFPFKSKSNLGELHDQIAQAGVKIGEEIKNRGDTVDWDAVRCADANEIAKIIKDRGMNNMLAQRMKDFLNRLVKDHGSTDLEWLRNVPPDKAKEYLLSIQGLGLKSVECVRLLTLHQLAFPVDTNVGRISVRLGWVPLQPLPESLQLHLLELYPVLESIQKYLWPRLCKLDQRTLYELHYQMITFGKVFCTKNKPNCNACPMRGECRHFASAFASARLGLPAPEEKSIVNAAENKAADYMSTGRPNNLLLPSPQVNQIDAKLDVSNTQPIIEEPATPEPIIEVPVTPEPGHVQVMEFDIENPFHEDLGEIPTIQLNMEEFNYNLQKIMQQNSELQEEDMSKALVALSSQDASIPFPRLKNVSQLRTEHQVYELPDSHPLLEGMDKREQDDPSPYLLAIWTPGETQESIEPPKRRCSSRDSKKLCTEETCSSCNSIREADSQTVRGTLLIPCRTAMRGSFPLNGTYFQVNEPQSNGCSKRVVMEHAEEDRVLRDFNTHKFLKGLSVLGDLTGEQELPAHLLPDCIFQPASWSEGKERWMRTKHRLDCDNNGRIVFTAGTITSKWLANWFNGAAAE</sequence>
<protein>
    <submittedName>
        <fullName evidence="12">Repressor of protein 1 isoform 1</fullName>
    </submittedName>
</protein>
<dbReference type="GO" id="GO:0019104">
    <property type="term" value="F:DNA N-glycosylase activity"/>
    <property type="evidence" value="ECO:0007669"/>
    <property type="project" value="InterPro"/>
</dbReference>
<evidence type="ECO:0000256" key="4">
    <source>
        <dbReference type="ARBA" id="ARBA00022485"/>
    </source>
</evidence>
<keyword evidence="5" id="KW-0479">Metal-binding</keyword>
<dbReference type="Gene3D" id="1.10.340.30">
    <property type="entry name" value="Hypothetical protein, domain 2"/>
    <property type="match status" value="1"/>
</dbReference>
<dbReference type="PANTHER" id="PTHR46213">
    <property type="entry name" value="TRANSCRIPTIONAL ACTIVATOR DEMETER"/>
    <property type="match status" value="1"/>
</dbReference>
<evidence type="ECO:0000256" key="7">
    <source>
        <dbReference type="ARBA" id="ARBA00023014"/>
    </source>
</evidence>
<keyword evidence="7" id="KW-0411">Iron-sulfur</keyword>
<dbReference type="GO" id="GO:0006284">
    <property type="term" value="P:base-excision repair"/>
    <property type="evidence" value="ECO:0007669"/>
    <property type="project" value="InterPro"/>
</dbReference>
<evidence type="ECO:0000313" key="13">
    <source>
        <dbReference type="Proteomes" id="UP000250235"/>
    </source>
</evidence>
<evidence type="ECO:0000313" key="12">
    <source>
        <dbReference type="EMBL" id="KZV14945.1"/>
    </source>
</evidence>
<keyword evidence="6" id="KW-0408">Iron</keyword>
<evidence type="ECO:0000256" key="5">
    <source>
        <dbReference type="ARBA" id="ARBA00022723"/>
    </source>
</evidence>
<name>A0A2Z7A7L8_9LAMI</name>
<accession>A0A2Z7A7L8</accession>
<evidence type="ECO:0000256" key="10">
    <source>
        <dbReference type="SAM" id="MobiDB-lite"/>
    </source>
</evidence>
<dbReference type="GO" id="GO:0035514">
    <property type="term" value="F:DNA demethylase activity"/>
    <property type="evidence" value="ECO:0007669"/>
    <property type="project" value="InterPro"/>
</dbReference>
<dbReference type="Pfam" id="PF15628">
    <property type="entry name" value="RRM_DME"/>
    <property type="match status" value="1"/>
</dbReference>
<proteinExistence type="inferred from homology"/>
<dbReference type="FunFam" id="1.10.1670.10:FF:000004">
    <property type="entry name" value="DNA glycosylase/AP lyase ROS1"/>
    <property type="match status" value="1"/>
</dbReference>
<keyword evidence="9" id="KW-0539">Nucleus</keyword>
<dbReference type="GO" id="GO:0051539">
    <property type="term" value="F:4 iron, 4 sulfur cluster binding"/>
    <property type="evidence" value="ECO:0007669"/>
    <property type="project" value="UniProtKB-KW"/>
</dbReference>
<comment type="cofactor">
    <cofactor evidence="1">
        <name>[4Fe-4S] cluster</name>
        <dbReference type="ChEBI" id="CHEBI:49883"/>
    </cofactor>
</comment>
<dbReference type="Gene3D" id="1.10.1670.10">
    <property type="entry name" value="Helix-hairpin-Helix base-excision DNA repair enzymes (C-terminal)"/>
    <property type="match status" value="1"/>
</dbReference>
<keyword evidence="13" id="KW-1185">Reference proteome</keyword>
<dbReference type="InterPro" id="IPR023170">
    <property type="entry name" value="HhH_base_excis_C"/>
</dbReference>
<evidence type="ECO:0000256" key="2">
    <source>
        <dbReference type="ARBA" id="ARBA00004123"/>
    </source>
</evidence>
<dbReference type="InterPro" id="IPR003265">
    <property type="entry name" value="HhH-GPD_domain"/>
</dbReference>
<gene>
    <name evidence="12" type="ORF">F511_40124</name>
</gene>
<dbReference type="GO" id="GO:0003677">
    <property type="term" value="F:DNA binding"/>
    <property type="evidence" value="ECO:0007669"/>
    <property type="project" value="UniProtKB-KW"/>
</dbReference>
<dbReference type="SMART" id="SM00478">
    <property type="entry name" value="ENDO3c"/>
    <property type="match status" value="1"/>
</dbReference>
<dbReference type="GO" id="GO:0005634">
    <property type="term" value="C:nucleus"/>
    <property type="evidence" value="ECO:0007669"/>
    <property type="project" value="UniProtKB-SubCell"/>
</dbReference>
<evidence type="ECO:0000256" key="3">
    <source>
        <dbReference type="ARBA" id="ARBA00005646"/>
    </source>
</evidence>
<comment type="subcellular location">
    <subcellularLocation>
        <location evidence="2">Nucleus</location>
    </subcellularLocation>
</comment>
<feature type="compositionally biased region" description="Basic and acidic residues" evidence="10">
    <location>
        <begin position="358"/>
        <end position="371"/>
    </location>
</feature>
<keyword evidence="4" id="KW-0004">4Fe-4S</keyword>
<dbReference type="InterPro" id="IPR028925">
    <property type="entry name" value="RRM_DME"/>
</dbReference>
<dbReference type="InterPro" id="IPR028924">
    <property type="entry name" value="Perm-CXXC"/>
</dbReference>
<dbReference type="EMBL" id="KV020150">
    <property type="protein sequence ID" value="KZV14945.1"/>
    <property type="molecule type" value="Genomic_DNA"/>
</dbReference>
<evidence type="ECO:0000256" key="9">
    <source>
        <dbReference type="ARBA" id="ARBA00023242"/>
    </source>
</evidence>
<dbReference type="InterPro" id="IPR011257">
    <property type="entry name" value="DNA_glycosylase"/>
</dbReference>
<dbReference type="GO" id="GO:0046872">
    <property type="term" value="F:metal ion binding"/>
    <property type="evidence" value="ECO:0007669"/>
    <property type="project" value="UniProtKB-KW"/>
</dbReference>